<keyword evidence="2 4" id="KW-0863">Zinc-finger</keyword>
<evidence type="ECO:0000313" key="7">
    <source>
        <dbReference type="Proteomes" id="UP000703269"/>
    </source>
</evidence>
<dbReference type="SUPFAM" id="SSF144232">
    <property type="entry name" value="HIT/MYND zinc finger-like"/>
    <property type="match status" value="1"/>
</dbReference>
<dbReference type="Proteomes" id="UP000703269">
    <property type="component" value="Unassembled WGS sequence"/>
</dbReference>
<keyword evidence="7" id="KW-1185">Reference proteome</keyword>
<feature type="domain" description="MYND-type" evidence="5">
    <location>
        <begin position="236"/>
        <end position="274"/>
    </location>
</feature>
<comment type="caution">
    <text evidence="6">The sequence shown here is derived from an EMBL/GenBank/DDBJ whole genome shotgun (WGS) entry which is preliminary data.</text>
</comment>
<evidence type="ECO:0000313" key="6">
    <source>
        <dbReference type="EMBL" id="GJE95994.1"/>
    </source>
</evidence>
<name>A0A9P3LIT0_9APHY</name>
<reference evidence="6 7" key="1">
    <citation type="submission" date="2021-08" db="EMBL/GenBank/DDBJ databases">
        <title>Draft Genome Sequence of Phanerochaete sordida strain YK-624.</title>
        <authorList>
            <person name="Mori T."/>
            <person name="Dohra H."/>
            <person name="Suzuki T."/>
            <person name="Kawagishi H."/>
            <person name="Hirai H."/>
        </authorList>
    </citation>
    <scope>NUCLEOTIDE SEQUENCE [LARGE SCALE GENOMIC DNA]</scope>
    <source>
        <strain evidence="6 7">YK-624</strain>
    </source>
</reference>
<evidence type="ECO:0000256" key="1">
    <source>
        <dbReference type="ARBA" id="ARBA00022723"/>
    </source>
</evidence>
<dbReference type="AlphaFoldDB" id="A0A9P3LIT0"/>
<evidence type="ECO:0000256" key="3">
    <source>
        <dbReference type="ARBA" id="ARBA00022833"/>
    </source>
</evidence>
<proteinExistence type="predicted"/>
<organism evidence="6 7">
    <name type="scientific">Phanerochaete sordida</name>
    <dbReference type="NCBI Taxonomy" id="48140"/>
    <lineage>
        <taxon>Eukaryota</taxon>
        <taxon>Fungi</taxon>
        <taxon>Dikarya</taxon>
        <taxon>Basidiomycota</taxon>
        <taxon>Agaricomycotina</taxon>
        <taxon>Agaricomycetes</taxon>
        <taxon>Polyporales</taxon>
        <taxon>Phanerochaetaceae</taxon>
        <taxon>Phanerochaete</taxon>
    </lineage>
</organism>
<dbReference type="PROSITE" id="PS50865">
    <property type="entry name" value="ZF_MYND_2"/>
    <property type="match status" value="1"/>
</dbReference>
<dbReference type="PROSITE" id="PS01360">
    <property type="entry name" value="ZF_MYND_1"/>
    <property type="match status" value="1"/>
</dbReference>
<evidence type="ECO:0000259" key="5">
    <source>
        <dbReference type="PROSITE" id="PS50865"/>
    </source>
</evidence>
<protein>
    <submittedName>
        <fullName evidence="6">Zinc finger MYND domain-containing protein</fullName>
    </submittedName>
</protein>
<evidence type="ECO:0000256" key="4">
    <source>
        <dbReference type="PROSITE-ProRule" id="PRU00134"/>
    </source>
</evidence>
<dbReference type="Gene3D" id="6.10.140.2220">
    <property type="match status" value="1"/>
</dbReference>
<evidence type="ECO:0000256" key="2">
    <source>
        <dbReference type="ARBA" id="ARBA00022771"/>
    </source>
</evidence>
<dbReference type="EMBL" id="BPQB01000054">
    <property type="protein sequence ID" value="GJE95994.1"/>
    <property type="molecule type" value="Genomic_DNA"/>
</dbReference>
<keyword evidence="3" id="KW-0862">Zinc</keyword>
<accession>A0A9P3LIT0</accession>
<sequence length="285" mass="32126">MSTHQRKAAPRAEIERMADLLARNARLNDPLTPDTDFSPEESKAVQDQLNALAILPHEHLHYLYLAFSAKYLAALVHALRAANRETQRRAVSTYIQILSLLPDPKGNPYLRRYLRSPRAAGLPNLVADHFAKGIDWLRPSGPGDLCTLHIHFLFYCDTQMGDDKRASIDKALRDALAGKLADLSAQPDFAALPELQRVEVQRLSGILNILEHMPADSYLKSTQDHLLGSIPGQEECDVCMDDDAEMLCSQCKAVRYCSKECQMKAWKEGHKRNCWKMLDETGKDF</sequence>
<dbReference type="InterPro" id="IPR002893">
    <property type="entry name" value="Znf_MYND"/>
</dbReference>
<keyword evidence="1" id="KW-0479">Metal-binding</keyword>
<gene>
    <name evidence="6" type="ORF">PsYK624_121870</name>
</gene>
<dbReference type="GO" id="GO:0008270">
    <property type="term" value="F:zinc ion binding"/>
    <property type="evidence" value="ECO:0007669"/>
    <property type="project" value="UniProtKB-KW"/>
</dbReference>
<dbReference type="OrthoDB" id="341421at2759"/>
<dbReference type="Pfam" id="PF01753">
    <property type="entry name" value="zf-MYND"/>
    <property type="match status" value="1"/>
</dbReference>